<reference evidence="1 2" key="1">
    <citation type="submission" date="2017-06" db="EMBL/GenBank/DDBJ databases">
        <title>Celeribacter sp. TSPH2 complete genome sequence.</title>
        <authorList>
            <person name="Woo J.-H."/>
            <person name="Kim H.-S."/>
        </authorList>
    </citation>
    <scope>NUCLEOTIDE SEQUENCE [LARGE SCALE GENOMIC DNA]</scope>
    <source>
        <strain evidence="1 2">TSPH2</strain>
    </source>
</reference>
<protein>
    <recommendedName>
        <fullName evidence="3">DUF1376 domain-containing protein</fullName>
    </recommendedName>
</protein>
<dbReference type="KEGG" id="ceh:CEW89_08490"/>
<evidence type="ECO:0008006" key="3">
    <source>
        <dbReference type="Google" id="ProtNLM"/>
    </source>
</evidence>
<organism evidence="1 2">
    <name type="scientific">Celeribacter ethanolicus</name>
    <dbReference type="NCBI Taxonomy" id="1758178"/>
    <lineage>
        <taxon>Bacteria</taxon>
        <taxon>Pseudomonadati</taxon>
        <taxon>Pseudomonadota</taxon>
        <taxon>Alphaproteobacteria</taxon>
        <taxon>Rhodobacterales</taxon>
        <taxon>Roseobacteraceae</taxon>
        <taxon>Celeribacter</taxon>
    </lineage>
</organism>
<keyword evidence="2" id="KW-1185">Reference proteome</keyword>
<gene>
    <name evidence="1" type="ORF">CEW89_08490</name>
</gene>
<evidence type="ECO:0000313" key="1">
    <source>
        <dbReference type="EMBL" id="ATG49754.1"/>
    </source>
</evidence>
<dbReference type="OrthoDB" id="7828060at2"/>
<sequence length="178" mass="20932">MPWERRRWLNSDMRLRGDAECRAHYLDLIWISYDQSPIGTLPDDIVLLAKMLMVDRDRFETLCRLPYGPLHNWSRCECDGGEVRLFHPMVLRTLNDAMARREDNRAKSEAANAAKRLQRLRISMAGYDAKMAENDAAVRWVDEWLLEQGIGYRASRWIEKGIRAWADHRLKLGFRGQE</sequence>
<name>A0A291GIE9_9RHOB</name>
<dbReference type="EMBL" id="CP022196">
    <property type="protein sequence ID" value="ATG49754.1"/>
    <property type="molecule type" value="Genomic_DNA"/>
</dbReference>
<dbReference type="Proteomes" id="UP000217935">
    <property type="component" value="Chromosome"/>
</dbReference>
<proteinExistence type="predicted"/>
<dbReference type="AlphaFoldDB" id="A0A291GIE9"/>
<evidence type="ECO:0000313" key="2">
    <source>
        <dbReference type="Proteomes" id="UP000217935"/>
    </source>
</evidence>
<accession>A0A291GIE9</accession>